<dbReference type="RefSeq" id="WP_092642076.1">
    <property type="nucleotide sequence ID" value="NZ_FNID01000031.1"/>
</dbReference>
<protein>
    <submittedName>
        <fullName evidence="2">NADPH-dependent FMN reductase</fullName>
    </submittedName>
</protein>
<dbReference type="STRING" id="258515.SAMN05192585_1312"/>
<dbReference type="Proteomes" id="UP000199182">
    <property type="component" value="Unassembled WGS sequence"/>
</dbReference>
<dbReference type="InterPro" id="IPR005025">
    <property type="entry name" value="FMN_Rdtase-like_dom"/>
</dbReference>
<dbReference type="SUPFAM" id="SSF52218">
    <property type="entry name" value="Flavoproteins"/>
    <property type="match status" value="1"/>
</dbReference>
<evidence type="ECO:0000313" key="3">
    <source>
        <dbReference type="Proteomes" id="UP000199182"/>
    </source>
</evidence>
<evidence type="ECO:0000313" key="2">
    <source>
        <dbReference type="EMBL" id="SDN75214.1"/>
    </source>
</evidence>
<dbReference type="PANTHER" id="PTHR43741">
    <property type="entry name" value="FMN-DEPENDENT NADH-AZOREDUCTASE 1"/>
    <property type="match status" value="1"/>
</dbReference>
<proteinExistence type="predicted"/>
<sequence>MKYLIINGSAHNGNTYKLQELAKQELAELDARAEFQEIRLRDCSLPFCLGCSLCFRKGHSYCPHNTIIQPIIDGIEQSDGVIFSFPTYNMQLPALMKNLVDHFCFIQHRPRYFTKLALILTTTGAVGAKNAAEYLAGAARSWGFNRCYLLPVAAVSWNDYKPTNQHRKQTNKIAKQFYEALAGKKLRSPTLGTLIPFNLFRGMSYAYKPGTEYAYQDGVFWEETGLIHRAYAPQIPLPIHKQLFGNLFFLLGKKMSKSMIVTYKK</sequence>
<feature type="domain" description="NADPH-dependent FMN reductase-like" evidence="1">
    <location>
        <begin position="1"/>
        <end position="140"/>
    </location>
</feature>
<reference evidence="2 3" key="1">
    <citation type="submission" date="2016-10" db="EMBL/GenBank/DDBJ databases">
        <authorList>
            <person name="de Groot N.N."/>
        </authorList>
    </citation>
    <scope>NUCLEOTIDE SEQUENCE [LARGE SCALE GENOMIC DNA]</scope>
    <source>
        <strain evidence="2 3">CGMCC 1.5012</strain>
    </source>
</reference>
<dbReference type="Gene3D" id="3.40.50.360">
    <property type="match status" value="1"/>
</dbReference>
<evidence type="ECO:0000259" key="1">
    <source>
        <dbReference type="Pfam" id="PF03358"/>
    </source>
</evidence>
<dbReference type="Pfam" id="PF03358">
    <property type="entry name" value="FMN_red"/>
    <property type="match status" value="1"/>
</dbReference>
<dbReference type="InterPro" id="IPR050104">
    <property type="entry name" value="FMN-dep_NADH:Q_OxRdtase_AzoR1"/>
</dbReference>
<dbReference type="GO" id="GO:0016491">
    <property type="term" value="F:oxidoreductase activity"/>
    <property type="evidence" value="ECO:0007669"/>
    <property type="project" value="InterPro"/>
</dbReference>
<dbReference type="EMBL" id="FNID01000031">
    <property type="protein sequence ID" value="SDN75214.1"/>
    <property type="molecule type" value="Genomic_DNA"/>
</dbReference>
<accession>A0A1H0DYE6</accession>
<keyword evidence="3" id="KW-1185">Reference proteome</keyword>
<gene>
    <name evidence="2" type="ORF">SAMN05192585_1312</name>
</gene>
<name>A0A1H0DYE6_9FIRM</name>
<dbReference type="PANTHER" id="PTHR43741:SF4">
    <property type="entry name" value="FMN-DEPENDENT NADH:QUINONE OXIDOREDUCTASE"/>
    <property type="match status" value="1"/>
</dbReference>
<dbReference type="InterPro" id="IPR029039">
    <property type="entry name" value="Flavoprotein-like_sf"/>
</dbReference>
<organism evidence="2 3">
    <name type="scientific">Acetanaerobacterium elongatum</name>
    <dbReference type="NCBI Taxonomy" id="258515"/>
    <lineage>
        <taxon>Bacteria</taxon>
        <taxon>Bacillati</taxon>
        <taxon>Bacillota</taxon>
        <taxon>Clostridia</taxon>
        <taxon>Eubacteriales</taxon>
        <taxon>Oscillospiraceae</taxon>
        <taxon>Acetanaerobacterium</taxon>
    </lineage>
</organism>
<dbReference type="OrthoDB" id="9790975at2"/>
<dbReference type="AlphaFoldDB" id="A0A1H0DYE6"/>